<evidence type="ECO:0000313" key="14">
    <source>
        <dbReference type="EMBL" id="EMF12693.1"/>
    </source>
</evidence>
<dbReference type="SMART" id="SM00382">
    <property type="entry name" value="AAA"/>
    <property type="match status" value="2"/>
</dbReference>
<dbReference type="GO" id="GO:0016020">
    <property type="term" value="C:membrane"/>
    <property type="evidence" value="ECO:0007669"/>
    <property type="project" value="UniProtKB-SubCell"/>
</dbReference>
<evidence type="ECO:0000256" key="7">
    <source>
        <dbReference type="ARBA" id="ARBA00022989"/>
    </source>
</evidence>
<keyword evidence="14" id="KW-0378">Hydrolase</keyword>
<dbReference type="GO" id="GO:0140359">
    <property type="term" value="F:ABC-type transporter activity"/>
    <property type="evidence" value="ECO:0007669"/>
    <property type="project" value="InterPro"/>
</dbReference>
<evidence type="ECO:0000256" key="2">
    <source>
        <dbReference type="ARBA" id="ARBA00009726"/>
    </source>
</evidence>
<feature type="region of interest" description="Disordered" evidence="10">
    <location>
        <begin position="766"/>
        <end position="791"/>
    </location>
</feature>
<dbReference type="InterPro" id="IPR003593">
    <property type="entry name" value="AAA+_ATPase"/>
</dbReference>
<keyword evidence="3" id="KW-0813">Transport</keyword>
<dbReference type="CDD" id="cd18606">
    <property type="entry name" value="ABC_6TM_YOR1_D2_like"/>
    <property type="match status" value="1"/>
</dbReference>
<feature type="coiled-coil region" evidence="9">
    <location>
        <begin position="102"/>
        <end position="131"/>
    </location>
</feature>
<evidence type="ECO:0000256" key="11">
    <source>
        <dbReference type="SAM" id="Phobius"/>
    </source>
</evidence>
<dbReference type="InterPro" id="IPR027417">
    <property type="entry name" value="P-loop_NTPase"/>
</dbReference>
<dbReference type="Pfam" id="PF00005">
    <property type="entry name" value="ABC_tran"/>
    <property type="match status" value="2"/>
</dbReference>
<keyword evidence="9" id="KW-0175">Coiled coil</keyword>
<keyword evidence="8 11" id="KW-0472">Membrane</keyword>
<feature type="transmembrane region" description="Helical" evidence="11">
    <location>
        <begin position="427"/>
        <end position="448"/>
    </location>
</feature>
<keyword evidence="4 11" id="KW-0812">Transmembrane</keyword>
<dbReference type="GO" id="GO:0005524">
    <property type="term" value="F:ATP binding"/>
    <property type="evidence" value="ECO:0007669"/>
    <property type="project" value="UniProtKB-KW"/>
</dbReference>
<dbReference type="InterPro" id="IPR036640">
    <property type="entry name" value="ABC1_TM_sf"/>
</dbReference>
<organism evidence="14 15">
    <name type="scientific">Sphaerulina musiva (strain SO2202)</name>
    <name type="common">Poplar stem canker fungus</name>
    <name type="synonym">Septoria musiva</name>
    <dbReference type="NCBI Taxonomy" id="692275"/>
    <lineage>
        <taxon>Eukaryota</taxon>
        <taxon>Fungi</taxon>
        <taxon>Dikarya</taxon>
        <taxon>Ascomycota</taxon>
        <taxon>Pezizomycotina</taxon>
        <taxon>Dothideomycetes</taxon>
        <taxon>Dothideomycetidae</taxon>
        <taxon>Mycosphaerellales</taxon>
        <taxon>Mycosphaerellaceae</taxon>
        <taxon>Sphaerulina</taxon>
    </lineage>
</organism>
<feature type="transmembrane region" description="Helical" evidence="11">
    <location>
        <begin position="960"/>
        <end position="979"/>
    </location>
</feature>
<evidence type="ECO:0000313" key="15">
    <source>
        <dbReference type="Proteomes" id="UP000016931"/>
    </source>
</evidence>
<evidence type="ECO:0000256" key="6">
    <source>
        <dbReference type="ARBA" id="ARBA00022840"/>
    </source>
</evidence>
<feature type="domain" description="ABC transmembrane type-1" evidence="13">
    <location>
        <begin position="159"/>
        <end position="450"/>
    </location>
</feature>
<evidence type="ECO:0000259" key="13">
    <source>
        <dbReference type="PROSITE" id="PS50929"/>
    </source>
</evidence>
<dbReference type="InterPro" id="IPR050173">
    <property type="entry name" value="ABC_transporter_C-like"/>
</dbReference>
<dbReference type="FunFam" id="1.20.1560.10:FF:000010">
    <property type="entry name" value="Multidrug resistance-associated ABC transporter"/>
    <property type="match status" value="1"/>
</dbReference>
<dbReference type="FunFam" id="3.40.50.300:FF:000997">
    <property type="entry name" value="Multidrug resistance-associated protein 1"/>
    <property type="match status" value="1"/>
</dbReference>
<dbReference type="Gene3D" id="3.40.50.300">
    <property type="entry name" value="P-loop containing nucleotide triphosphate hydrolases"/>
    <property type="match status" value="2"/>
</dbReference>
<dbReference type="OrthoDB" id="6500128at2759"/>
<dbReference type="PANTHER" id="PTHR24223:SF456">
    <property type="entry name" value="MULTIDRUG RESISTANCE-ASSOCIATED PROTEIN LETHAL(2)03659"/>
    <property type="match status" value="1"/>
</dbReference>
<feature type="domain" description="ABC transporter" evidence="12">
    <location>
        <begin position="490"/>
        <end position="721"/>
    </location>
</feature>
<gene>
    <name evidence="14" type="ORF">SEPMUDRAFT_149293</name>
</gene>
<sequence>MVVPKSQEKHSQHHNHLSYPPRKWYRKIPFIRDISSQTLLDENGNKRPTPEITTNLWNRLFFNWLNELIALGYSRPYAKEEIYLLPESSDSLLFGEMLDRYLARYQREIKEEGEEEEAAASQNQNEKKRKKKWFRPNFLNSPSWRLTRAINSTIFTWFWIGGLIKLLADSATICSPLLLRAIVQFLTKSEKNRKAGNPEPSLGEGMGLSIGLGALLAFGVMANVHGFYRGYTSGILLRGALINSLFRRTVEFSPLERTKYNLAASRIVSLISTDVSRIDFGLGYFWSFWTGIVQILICLGLAVSSLGPSALVGFGLIAVLVPTQSTIGKHLFVLRKRSMPFTDARLAAINQALESIRLVKVYAWEEAILSKIAEHRYDELRLLRSRLLLRAFNIALSFSVPTLAAVVAFVTYAALGNALDAAEIFSTLTLFMLLRTPLQLLPVALGAITDAASAIQRVSAVLDTPEPDSTLPIDHQLENAVELDSASFSYRIHDEMEHSNSGNEKAPPEERQTFALENLTLHVRRGELLVIVGPVGSGKSTVLGSLVGETRFEGGRAVLGSEVAYAPQRAWLKSASIRENIIFGREWDAQRYQEVLDACSLASDLAIFPEGDRTVIGEKGLSLSGGQIQRVALARTIYKPSRLLLLDDVFSALDARVQAFVFQKVVLERDPGTALVLVTHSLHLLRHADRVCCLSDGKIVEIGSFPELMQKPNGEMRRLVEDFASQSVAESQREKERIAKEEAARIAKGEAVNSGEVADTKEIDTSKPIVPDTDTVSREKPIPAPDQNNTSGKAIMQTEERFVGSVTWRTYVEYIRRGKPTVTLTLFAISVLVFQGGSILSPLWLQWWQEDKYTNIDSGVYMGVYAALGIAQAIGLLCMSASFGFFIFYSASQIHANAARSVLFAPISFFDTTPLGRIIARFSKDTDSIDNVIGEAFRMLLSTTAQVVGAVVLISMLLPWFLLAVFVILCMFIVLGMYYRPSARELRRLDALLRSPIYEHITESLAGITVIRSLGALKTTVDRNTSNINTENAPYWLSVACQRWFSVRLDLLGVCLVLLVGIIVVASRDTLSASQGGLALSYIVTVQSVFGYMIRQSSEIENNMNAIERLLFYSTQVPQEPPHTQRDDQQLASQRWPTHGAIEMEDVVFTHRKGLPPSLRGVNIAIPAGSRVALVGRTGSGKSTMLAALVRMGEVTNGKILIDGVDVSTIGLNLLRNKIAFMPQEAALLNGTLRYNLDPFGEHDDADLWRVIHQVGLAFTAANDSESSTENLTKSDDVIDEKERRYFNSGAAQHHLSLDTMIVAERGNLSSGQRALISLARALIKEASIFVFDEATAAMDMESDHHVQQVLRANLRGKTTIIVAHRLDSVIGSSDIIFVMEDGKVAQAGPPLELYREGSGLFHTLCANAGICDDDIVAAYERFHSD</sequence>
<feature type="transmembrane region" description="Helical" evidence="11">
    <location>
        <begin position="865"/>
        <end position="891"/>
    </location>
</feature>
<proteinExistence type="inferred from homology"/>
<dbReference type="CDD" id="cd03250">
    <property type="entry name" value="ABCC_MRP_domain1"/>
    <property type="match status" value="1"/>
</dbReference>
<dbReference type="PANTHER" id="PTHR24223">
    <property type="entry name" value="ATP-BINDING CASSETTE SUB-FAMILY C"/>
    <property type="match status" value="1"/>
</dbReference>
<keyword evidence="6" id="KW-0067">ATP-binding</keyword>
<dbReference type="PROSITE" id="PS50893">
    <property type="entry name" value="ABC_TRANSPORTER_2"/>
    <property type="match status" value="2"/>
</dbReference>
<accession>M3CFV7</accession>
<feature type="domain" description="ABC transmembrane type-1" evidence="13">
    <location>
        <begin position="826"/>
        <end position="1102"/>
    </location>
</feature>
<evidence type="ECO:0000256" key="1">
    <source>
        <dbReference type="ARBA" id="ARBA00004141"/>
    </source>
</evidence>
<dbReference type="GeneID" id="27902605"/>
<dbReference type="PROSITE" id="PS00211">
    <property type="entry name" value="ABC_TRANSPORTER_1"/>
    <property type="match status" value="2"/>
</dbReference>
<dbReference type="SUPFAM" id="SSF52540">
    <property type="entry name" value="P-loop containing nucleoside triphosphate hydrolases"/>
    <property type="match status" value="2"/>
</dbReference>
<dbReference type="PROSITE" id="PS50929">
    <property type="entry name" value="ABC_TM1F"/>
    <property type="match status" value="2"/>
</dbReference>
<name>M3CFV7_SPHMS</name>
<dbReference type="STRING" id="692275.M3CFV7"/>
<dbReference type="EMBL" id="KB456264">
    <property type="protein sequence ID" value="EMF12693.1"/>
    <property type="molecule type" value="Genomic_DNA"/>
</dbReference>
<keyword evidence="15" id="KW-1185">Reference proteome</keyword>
<feature type="transmembrane region" description="Helical" evidence="11">
    <location>
        <begin position="391"/>
        <end position="415"/>
    </location>
</feature>
<keyword evidence="7 11" id="KW-1133">Transmembrane helix</keyword>
<evidence type="ECO:0000256" key="9">
    <source>
        <dbReference type="SAM" id="Coils"/>
    </source>
</evidence>
<dbReference type="SUPFAM" id="SSF90123">
    <property type="entry name" value="ABC transporter transmembrane region"/>
    <property type="match status" value="2"/>
</dbReference>
<comment type="similarity">
    <text evidence="2">Belongs to the ABC transporter superfamily. ABCC family. Conjugate transporter (TC 3.A.1.208) subfamily.</text>
</comment>
<dbReference type="Gene3D" id="1.20.1560.10">
    <property type="entry name" value="ABC transporter type 1, transmembrane domain"/>
    <property type="match status" value="2"/>
</dbReference>
<evidence type="ECO:0000256" key="4">
    <source>
        <dbReference type="ARBA" id="ARBA00022692"/>
    </source>
</evidence>
<protein>
    <submittedName>
        <fullName evidence="14">p-loop containing nucleoside triphosphate hydrolase protein</fullName>
    </submittedName>
</protein>
<dbReference type="InterPro" id="IPR003439">
    <property type="entry name" value="ABC_transporter-like_ATP-bd"/>
</dbReference>
<feature type="transmembrane region" description="Helical" evidence="11">
    <location>
        <begin position="1049"/>
        <end position="1067"/>
    </location>
</feature>
<dbReference type="OMA" id="HYAYNIE"/>
<dbReference type="InterPro" id="IPR017871">
    <property type="entry name" value="ABC_transporter-like_CS"/>
</dbReference>
<dbReference type="RefSeq" id="XP_016760814.1">
    <property type="nucleotide sequence ID" value="XM_016905468.1"/>
</dbReference>
<feature type="transmembrane region" description="Helical" evidence="11">
    <location>
        <begin position="936"/>
        <end position="954"/>
    </location>
</feature>
<dbReference type="InterPro" id="IPR011527">
    <property type="entry name" value="ABC1_TM_dom"/>
</dbReference>
<dbReference type="Proteomes" id="UP000016931">
    <property type="component" value="Unassembled WGS sequence"/>
</dbReference>
<evidence type="ECO:0000256" key="8">
    <source>
        <dbReference type="ARBA" id="ARBA00023136"/>
    </source>
</evidence>
<dbReference type="CDD" id="cd18597">
    <property type="entry name" value="ABC_6TM_YOR1_D1_like"/>
    <property type="match status" value="1"/>
</dbReference>
<evidence type="ECO:0000259" key="12">
    <source>
        <dbReference type="PROSITE" id="PS50893"/>
    </source>
</evidence>
<evidence type="ECO:0000256" key="10">
    <source>
        <dbReference type="SAM" id="MobiDB-lite"/>
    </source>
</evidence>
<dbReference type="HOGENOM" id="CLU_000604_27_1_1"/>
<feature type="transmembrane region" description="Helical" evidence="11">
    <location>
        <begin position="824"/>
        <end position="845"/>
    </location>
</feature>
<dbReference type="CDD" id="cd03244">
    <property type="entry name" value="ABCC_MRP_domain2"/>
    <property type="match status" value="1"/>
</dbReference>
<dbReference type="eggNOG" id="KOG0054">
    <property type="taxonomic scope" value="Eukaryota"/>
</dbReference>
<reference evidence="14 15" key="1">
    <citation type="journal article" date="2012" name="PLoS Pathog.">
        <title>Diverse lifestyles and strategies of plant pathogenesis encoded in the genomes of eighteen Dothideomycetes fungi.</title>
        <authorList>
            <person name="Ohm R.A."/>
            <person name="Feau N."/>
            <person name="Henrissat B."/>
            <person name="Schoch C.L."/>
            <person name="Horwitz B.A."/>
            <person name="Barry K.W."/>
            <person name="Condon B.J."/>
            <person name="Copeland A.C."/>
            <person name="Dhillon B."/>
            <person name="Glaser F."/>
            <person name="Hesse C.N."/>
            <person name="Kosti I."/>
            <person name="LaButti K."/>
            <person name="Lindquist E.A."/>
            <person name="Lucas S."/>
            <person name="Salamov A.A."/>
            <person name="Bradshaw R.E."/>
            <person name="Ciuffetti L."/>
            <person name="Hamelin R.C."/>
            <person name="Kema G.H.J."/>
            <person name="Lawrence C."/>
            <person name="Scott J.A."/>
            <person name="Spatafora J.W."/>
            <person name="Turgeon B.G."/>
            <person name="de Wit P.J.G.M."/>
            <person name="Zhong S."/>
            <person name="Goodwin S.B."/>
            <person name="Grigoriev I.V."/>
        </authorList>
    </citation>
    <scope>NUCLEOTIDE SEQUENCE [LARGE SCALE GENOMIC DNA]</scope>
    <source>
        <strain evidence="14 15">SO2202</strain>
    </source>
</reference>
<feature type="domain" description="ABC transporter" evidence="12">
    <location>
        <begin position="1142"/>
        <end position="1407"/>
    </location>
</feature>
<feature type="transmembrane region" description="Helical" evidence="11">
    <location>
        <begin position="202"/>
        <end position="222"/>
    </location>
</feature>
<dbReference type="Pfam" id="PF00664">
    <property type="entry name" value="ABC_membrane"/>
    <property type="match status" value="2"/>
</dbReference>
<comment type="subcellular location">
    <subcellularLocation>
        <location evidence="1">Membrane</location>
        <topology evidence="1">Multi-pass membrane protein</topology>
    </subcellularLocation>
</comment>
<feature type="transmembrane region" description="Helical" evidence="11">
    <location>
        <begin position="157"/>
        <end position="182"/>
    </location>
</feature>
<dbReference type="GO" id="GO:0016887">
    <property type="term" value="F:ATP hydrolysis activity"/>
    <property type="evidence" value="ECO:0007669"/>
    <property type="project" value="InterPro"/>
</dbReference>
<evidence type="ECO:0000256" key="5">
    <source>
        <dbReference type="ARBA" id="ARBA00022741"/>
    </source>
</evidence>
<evidence type="ECO:0000256" key="3">
    <source>
        <dbReference type="ARBA" id="ARBA00022448"/>
    </source>
</evidence>
<keyword evidence="5" id="KW-0547">Nucleotide-binding</keyword>